<gene>
    <name evidence="2" type="ORF">CTI12_AA547490</name>
</gene>
<keyword evidence="3" id="KW-1185">Reference proteome</keyword>
<comment type="caution">
    <text evidence="2">The sequence shown here is derived from an EMBL/GenBank/DDBJ whole genome shotgun (WGS) entry which is preliminary data.</text>
</comment>
<dbReference type="AlphaFoldDB" id="A0A2U1KZD7"/>
<dbReference type="Proteomes" id="UP000245207">
    <property type="component" value="Unassembled WGS sequence"/>
</dbReference>
<feature type="region of interest" description="Disordered" evidence="1">
    <location>
        <begin position="267"/>
        <end position="319"/>
    </location>
</feature>
<evidence type="ECO:0000313" key="3">
    <source>
        <dbReference type="Proteomes" id="UP000245207"/>
    </source>
</evidence>
<reference evidence="2 3" key="1">
    <citation type="journal article" date="2018" name="Mol. Plant">
        <title>The genome of Artemisia annua provides insight into the evolution of Asteraceae family and artemisinin biosynthesis.</title>
        <authorList>
            <person name="Shen Q."/>
            <person name="Zhang L."/>
            <person name="Liao Z."/>
            <person name="Wang S."/>
            <person name="Yan T."/>
            <person name="Shi P."/>
            <person name="Liu M."/>
            <person name="Fu X."/>
            <person name="Pan Q."/>
            <person name="Wang Y."/>
            <person name="Lv Z."/>
            <person name="Lu X."/>
            <person name="Zhang F."/>
            <person name="Jiang W."/>
            <person name="Ma Y."/>
            <person name="Chen M."/>
            <person name="Hao X."/>
            <person name="Li L."/>
            <person name="Tang Y."/>
            <person name="Lv G."/>
            <person name="Zhou Y."/>
            <person name="Sun X."/>
            <person name="Brodelius P.E."/>
            <person name="Rose J.K.C."/>
            <person name="Tang K."/>
        </authorList>
    </citation>
    <scope>NUCLEOTIDE SEQUENCE [LARGE SCALE GENOMIC DNA]</scope>
    <source>
        <strain evidence="3">cv. Huhao1</strain>
        <tissue evidence="2">Leaf</tissue>
    </source>
</reference>
<name>A0A2U1KZD7_ARTAN</name>
<dbReference type="STRING" id="35608.A0A2U1KZD7"/>
<organism evidence="2 3">
    <name type="scientific">Artemisia annua</name>
    <name type="common">Sweet wormwood</name>
    <dbReference type="NCBI Taxonomy" id="35608"/>
    <lineage>
        <taxon>Eukaryota</taxon>
        <taxon>Viridiplantae</taxon>
        <taxon>Streptophyta</taxon>
        <taxon>Embryophyta</taxon>
        <taxon>Tracheophyta</taxon>
        <taxon>Spermatophyta</taxon>
        <taxon>Magnoliopsida</taxon>
        <taxon>eudicotyledons</taxon>
        <taxon>Gunneridae</taxon>
        <taxon>Pentapetalae</taxon>
        <taxon>asterids</taxon>
        <taxon>campanulids</taxon>
        <taxon>Asterales</taxon>
        <taxon>Asteraceae</taxon>
        <taxon>Asteroideae</taxon>
        <taxon>Anthemideae</taxon>
        <taxon>Artemisiinae</taxon>
        <taxon>Artemisia</taxon>
    </lineage>
</organism>
<evidence type="ECO:0000313" key="2">
    <source>
        <dbReference type="EMBL" id="PWA42136.1"/>
    </source>
</evidence>
<sequence>MNLVEEPSFDLFSPQSMDKDGEWIKVSRKRKGYKKQDQDVGGKFFATKNRGTTNLTDFDKVMKHKAESFFFTNFPKSWDSEEDGYLRNRLEKCWVGKAKNFHVLQNAWDIVKNNGLVDCNVKYVGGLSLLFEWESKLYNQFYQRYKSNYELTLETDERDVAVFGASAIPVPLFFRYQSSLWTFVVIRDRLIQAVRQQTLQHARSDIQLQMAFGYPVTWLHNGLLEKKDHIKSQMMHTGSSQLLIDDHFEKEISLLPPPSRKCKGIQTRMPNLPSTCEVPDSSAIDTEMTNASDPNDSEKDVAPDENLDGASADADMGNTPVVTHELRPLLRMLAGTSASEFDILKILDERKE</sequence>
<dbReference type="OrthoDB" id="1673143at2759"/>
<evidence type="ECO:0000256" key="1">
    <source>
        <dbReference type="SAM" id="MobiDB-lite"/>
    </source>
</evidence>
<accession>A0A2U1KZD7</accession>
<protein>
    <submittedName>
        <fullName evidence="2">ATPase, AAA-type, core</fullName>
    </submittedName>
</protein>
<feature type="compositionally biased region" description="Polar residues" evidence="1">
    <location>
        <begin position="283"/>
        <end position="294"/>
    </location>
</feature>
<proteinExistence type="predicted"/>
<dbReference type="EMBL" id="PKPP01012597">
    <property type="protein sequence ID" value="PWA42136.1"/>
    <property type="molecule type" value="Genomic_DNA"/>
</dbReference>